<evidence type="ECO:0000313" key="11">
    <source>
        <dbReference type="Proteomes" id="UP000034562"/>
    </source>
</evidence>
<keyword evidence="3 8" id="KW-0812">Transmembrane</keyword>
<comment type="subcellular location">
    <subcellularLocation>
        <location evidence="1 8">Cell membrane</location>
        <topology evidence="1 8">Multi-pass membrane protein</topology>
    </subcellularLocation>
</comment>
<dbReference type="PRINTS" id="PR01806">
    <property type="entry name" value="VIRFACTRMVIN"/>
</dbReference>
<dbReference type="GO" id="GO:0008360">
    <property type="term" value="P:regulation of cell shape"/>
    <property type="evidence" value="ECO:0007669"/>
    <property type="project" value="UniProtKB-UniRule"/>
</dbReference>
<reference evidence="10 11" key="1">
    <citation type="journal article" date="2015" name="Nature">
        <title>rRNA introns, odd ribosomes, and small enigmatic genomes across a large radiation of phyla.</title>
        <authorList>
            <person name="Brown C.T."/>
            <person name="Hug L.A."/>
            <person name="Thomas B.C."/>
            <person name="Sharon I."/>
            <person name="Castelle C.J."/>
            <person name="Singh A."/>
            <person name="Wilkins M.J."/>
            <person name="Williams K.H."/>
            <person name="Banfield J.F."/>
        </authorList>
    </citation>
    <scope>NUCLEOTIDE SEQUENCE [LARGE SCALE GENOMIC DNA]</scope>
</reference>
<dbReference type="UniPathway" id="UPA00219"/>
<dbReference type="AlphaFoldDB" id="A0A0G0SY39"/>
<dbReference type="EMBL" id="LBZK01000039">
    <property type="protein sequence ID" value="KKR69679.1"/>
    <property type="molecule type" value="Genomic_DNA"/>
</dbReference>
<sequence length="566" mass="62783">MEDLITRGKKLINSQQNTVLSAATLIMIMIVVSRILGLIRQRVLANYFVPSDLSLFFAAFRLPDLIFEVLVFGTFTSAFIPVFSKALRDGKKRAWEIAGRVVTIGLLIFACAAIILAIWAPQIYSAIAPGFGDGQTIQIANLARILFAAQGFFVISYVLTGVLESLRRFLVPALAPIFYNIGIILGTVFLTPYLGLMAPAVGVVIGAAAHFLIQFPLSRKLGFRFIWDFKNDEEVKKVGTLALPRVIDLAFDQIGKTAELFLSSIISQAAYTYYIFANTLQLLPVTLVGTSLAKAILPMLSRADGDMKEFRRILHIAIFQAIFLTLPLAAALIVLRIPIVRLVYGTKIFDWNATVQTGMVLSIYAVAIVTQTLMSILSRAFFALHDTKTPVKISFIGLGLLVAGDFLLVKGFGLPVWALAASFGFSTYIEAVILSVLIHKRVGDIINKNFFIHLTKIASATIISGFAMFFLIKFFDRWYWIQQVTSVPFEKFVLDTRYTLNVLILTVLSFAIGMVIYMSLSLLFKIDEAGYFLKVARRFVQKRTIPGIPVKEEEPVTPITPDTQGQ</sequence>
<dbReference type="GO" id="GO:0034204">
    <property type="term" value="P:lipid translocation"/>
    <property type="evidence" value="ECO:0007669"/>
    <property type="project" value="TreeGrafter"/>
</dbReference>
<dbReference type="NCBIfam" id="TIGR01695">
    <property type="entry name" value="murJ_mviN"/>
    <property type="match status" value="1"/>
</dbReference>
<evidence type="ECO:0000256" key="7">
    <source>
        <dbReference type="ARBA" id="ARBA00023136"/>
    </source>
</evidence>
<keyword evidence="5 8" id="KW-0573">Peptidoglycan synthesis</keyword>
<dbReference type="GO" id="GO:0015648">
    <property type="term" value="F:lipid-linked peptidoglycan transporter activity"/>
    <property type="evidence" value="ECO:0007669"/>
    <property type="project" value="UniProtKB-UniRule"/>
</dbReference>
<proteinExistence type="inferred from homology"/>
<feature type="transmembrane region" description="Helical" evidence="8">
    <location>
        <begin position="414"/>
        <end position="438"/>
    </location>
</feature>
<dbReference type="STRING" id="1618563.UU12_C0039G0006"/>
<evidence type="ECO:0000256" key="3">
    <source>
        <dbReference type="ARBA" id="ARBA00022692"/>
    </source>
</evidence>
<feature type="transmembrane region" description="Helical" evidence="8">
    <location>
        <begin position="498"/>
        <end position="524"/>
    </location>
</feature>
<dbReference type="GO" id="GO:0009252">
    <property type="term" value="P:peptidoglycan biosynthetic process"/>
    <property type="evidence" value="ECO:0007669"/>
    <property type="project" value="UniProtKB-UniRule"/>
</dbReference>
<dbReference type="Pfam" id="PF03023">
    <property type="entry name" value="MurJ"/>
    <property type="match status" value="1"/>
</dbReference>
<feature type="transmembrane region" description="Helical" evidence="8">
    <location>
        <begin position="450"/>
        <end position="472"/>
    </location>
</feature>
<evidence type="ECO:0000256" key="8">
    <source>
        <dbReference type="HAMAP-Rule" id="MF_02078"/>
    </source>
</evidence>
<feature type="transmembrane region" description="Helical" evidence="8">
    <location>
        <begin position="359"/>
        <end position="377"/>
    </location>
</feature>
<comment type="function">
    <text evidence="8 9">Involved in peptidoglycan biosynthesis. Transports lipid-linked peptidoglycan precursors from the inner to the outer leaflet of the cytoplasmic membrane.</text>
</comment>
<keyword evidence="4 8" id="KW-0133">Cell shape</keyword>
<evidence type="ECO:0000256" key="4">
    <source>
        <dbReference type="ARBA" id="ARBA00022960"/>
    </source>
</evidence>
<dbReference type="InterPro" id="IPR004268">
    <property type="entry name" value="MurJ"/>
</dbReference>
<keyword evidence="6 8" id="KW-1133">Transmembrane helix</keyword>
<keyword evidence="7 8" id="KW-0472">Membrane</keyword>
<evidence type="ECO:0000256" key="2">
    <source>
        <dbReference type="ARBA" id="ARBA00022475"/>
    </source>
</evidence>
<dbReference type="PANTHER" id="PTHR47019">
    <property type="entry name" value="LIPID II FLIPPASE MURJ"/>
    <property type="match status" value="1"/>
</dbReference>
<evidence type="ECO:0000256" key="1">
    <source>
        <dbReference type="ARBA" id="ARBA00004651"/>
    </source>
</evidence>
<feature type="transmembrane region" description="Helical" evidence="8">
    <location>
        <begin position="139"/>
        <end position="162"/>
    </location>
</feature>
<feature type="transmembrane region" description="Helical" evidence="8">
    <location>
        <begin position="66"/>
        <end position="87"/>
    </location>
</feature>
<dbReference type="PANTHER" id="PTHR47019:SF1">
    <property type="entry name" value="LIPID II FLIPPASE MURJ"/>
    <property type="match status" value="1"/>
</dbReference>
<protein>
    <recommendedName>
        <fullName evidence="8">Probable lipid II flippase MurJ</fullName>
    </recommendedName>
</protein>
<organism evidence="10 11">
    <name type="scientific">Candidatus Woesebacteria bacterium GW2011_GWA2_40_7b</name>
    <dbReference type="NCBI Taxonomy" id="1618563"/>
    <lineage>
        <taxon>Bacteria</taxon>
        <taxon>Candidatus Woeseibacteriota</taxon>
    </lineage>
</organism>
<feature type="transmembrane region" description="Helical" evidence="8">
    <location>
        <begin position="18"/>
        <end position="36"/>
    </location>
</feature>
<evidence type="ECO:0000256" key="5">
    <source>
        <dbReference type="ARBA" id="ARBA00022984"/>
    </source>
</evidence>
<evidence type="ECO:0000256" key="9">
    <source>
        <dbReference type="PIRNR" id="PIRNR002869"/>
    </source>
</evidence>
<feature type="transmembrane region" description="Helical" evidence="8">
    <location>
        <begin position="169"/>
        <end position="190"/>
    </location>
</feature>
<dbReference type="GO" id="GO:0071555">
    <property type="term" value="P:cell wall organization"/>
    <property type="evidence" value="ECO:0007669"/>
    <property type="project" value="UniProtKB-UniRule"/>
</dbReference>
<keyword evidence="8 9" id="KW-0813">Transport</keyword>
<evidence type="ECO:0000256" key="6">
    <source>
        <dbReference type="ARBA" id="ARBA00022989"/>
    </source>
</evidence>
<dbReference type="PIRSF" id="PIRSF002869">
    <property type="entry name" value="MviN"/>
    <property type="match status" value="1"/>
</dbReference>
<dbReference type="InterPro" id="IPR051050">
    <property type="entry name" value="Lipid_II_flippase_MurJ/MviN"/>
</dbReference>
<evidence type="ECO:0000313" key="10">
    <source>
        <dbReference type="EMBL" id="KKR69679.1"/>
    </source>
</evidence>
<keyword evidence="8 9" id="KW-0961">Cell wall biogenesis/degradation</keyword>
<feature type="transmembrane region" description="Helical" evidence="8">
    <location>
        <begin position="196"/>
        <end position="217"/>
    </location>
</feature>
<dbReference type="GO" id="GO:0005886">
    <property type="term" value="C:plasma membrane"/>
    <property type="evidence" value="ECO:0007669"/>
    <property type="project" value="UniProtKB-SubCell"/>
</dbReference>
<comment type="caution">
    <text evidence="10">The sequence shown here is derived from an EMBL/GenBank/DDBJ whole genome shotgun (WGS) entry which is preliminary data.</text>
</comment>
<dbReference type="HAMAP" id="MF_02078">
    <property type="entry name" value="MurJ_MviN"/>
    <property type="match status" value="1"/>
</dbReference>
<feature type="transmembrane region" description="Helical" evidence="8">
    <location>
        <begin position="99"/>
        <end position="119"/>
    </location>
</feature>
<comment type="similarity">
    <text evidence="8 9">Belongs to the MurJ/MviN family.</text>
</comment>
<accession>A0A0G0SY39</accession>
<keyword evidence="2 8" id="KW-1003">Cell membrane</keyword>
<dbReference type="Proteomes" id="UP000034562">
    <property type="component" value="Unassembled WGS sequence"/>
</dbReference>
<dbReference type="CDD" id="cd13123">
    <property type="entry name" value="MATE_MurJ_like"/>
    <property type="match status" value="1"/>
</dbReference>
<feature type="transmembrane region" description="Helical" evidence="8">
    <location>
        <begin position="282"/>
        <end position="301"/>
    </location>
</feature>
<feature type="transmembrane region" description="Helical" evidence="8">
    <location>
        <begin position="313"/>
        <end position="339"/>
    </location>
</feature>
<name>A0A0G0SY39_9BACT</name>
<comment type="pathway">
    <text evidence="8">Cell wall biogenesis; peptidoglycan biosynthesis.</text>
</comment>
<gene>
    <name evidence="8" type="primary">murJ</name>
    <name evidence="10" type="ORF">UU12_C0039G0006</name>
</gene>